<name>A0A3P1VBG5_9STRE</name>
<evidence type="ECO:0000256" key="1">
    <source>
        <dbReference type="SAM" id="Phobius"/>
    </source>
</evidence>
<gene>
    <name evidence="2" type="ORF">EII38_04900</name>
</gene>
<keyword evidence="1" id="KW-0472">Membrane</keyword>
<dbReference type="EMBL" id="RQZA01000003">
    <property type="protein sequence ID" value="RRD31562.1"/>
    <property type="molecule type" value="Genomic_DNA"/>
</dbReference>
<accession>A0A3P1VBG5</accession>
<feature type="transmembrane region" description="Helical" evidence="1">
    <location>
        <begin position="34"/>
        <end position="52"/>
    </location>
</feature>
<keyword evidence="1" id="KW-1133">Transmembrane helix</keyword>
<dbReference type="AlphaFoldDB" id="A0A3P1VBG5"/>
<protein>
    <submittedName>
        <fullName evidence="2">Uncharacterized protein</fullName>
    </submittedName>
</protein>
<keyword evidence="3" id="KW-1185">Reference proteome</keyword>
<organism evidence="2 3">
    <name type="scientific">Streptococcus minor</name>
    <dbReference type="NCBI Taxonomy" id="229549"/>
    <lineage>
        <taxon>Bacteria</taxon>
        <taxon>Bacillati</taxon>
        <taxon>Bacillota</taxon>
        <taxon>Bacilli</taxon>
        <taxon>Lactobacillales</taxon>
        <taxon>Streptococcaceae</taxon>
        <taxon>Streptococcus</taxon>
    </lineage>
</organism>
<reference evidence="2 3" key="1">
    <citation type="submission" date="2018-11" db="EMBL/GenBank/DDBJ databases">
        <title>Genomes From Bacteria Associated with the Canine Oral Cavity: a Test Case for Automated Genome-Based Taxonomic Assignment.</title>
        <authorList>
            <person name="Coil D.A."/>
            <person name="Jospin G."/>
            <person name="Darling A.E."/>
            <person name="Wallis C."/>
            <person name="Davis I.J."/>
            <person name="Harris S."/>
            <person name="Eisen J.A."/>
            <person name="Holcombe L.J."/>
            <person name="O'Flynn C."/>
        </authorList>
    </citation>
    <scope>NUCLEOTIDE SEQUENCE [LARGE SCALE GENOMIC DNA]</scope>
    <source>
        <strain evidence="2 3">OH4621_COT-116</strain>
    </source>
</reference>
<dbReference type="RefSeq" id="WP_124776527.1">
    <property type="nucleotide sequence ID" value="NZ_RQZA01000003.1"/>
</dbReference>
<proteinExistence type="predicted"/>
<evidence type="ECO:0000313" key="2">
    <source>
        <dbReference type="EMBL" id="RRD31562.1"/>
    </source>
</evidence>
<comment type="caution">
    <text evidence="2">The sequence shown here is derived from an EMBL/GenBank/DDBJ whole genome shotgun (WGS) entry which is preliminary data.</text>
</comment>
<dbReference type="Proteomes" id="UP000281771">
    <property type="component" value="Unassembled WGS sequence"/>
</dbReference>
<evidence type="ECO:0000313" key="3">
    <source>
        <dbReference type="Proteomes" id="UP000281771"/>
    </source>
</evidence>
<sequence length="69" mass="7751">MILALFFTPLYLVGIEHGYATLQKDKTFLDTQVSASVFLFCCVSLTPLYLVGIEHGYATLQKDKTFLDT</sequence>
<keyword evidence="1" id="KW-0812">Transmembrane</keyword>